<sequence length="144" mass="16521">MSQLDPDFASIKIFATQYSDSWFNEVIIESLTHGMYTALLSVVVWRILSSATIYRRQVKILAGISAFMYTMATMHLAMRWFIARWAFITKGGTDEARYHALIDWTTTGANFAWALMINDVAAGINILVADCVIIWRCWIIWDKN</sequence>
<evidence type="ECO:0000256" key="1">
    <source>
        <dbReference type="SAM" id="Phobius"/>
    </source>
</evidence>
<organism evidence="2 3">
    <name type="scientific">Armillaria gallica</name>
    <name type="common">Bulbous honey fungus</name>
    <name type="synonym">Armillaria bulbosa</name>
    <dbReference type="NCBI Taxonomy" id="47427"/>
    <lineage>
        <taxon>Eukaryota</taxon>
        <taxon>Fungi</taxon>
        <taxon>Dikarya</taxon>
        <taxon>Basidiomycota</taxon>
        <taxon>Agaricomycotina</taxon>
        <taxon>Agaricomycetes</taxon>
        <taxon>Agaricomycetidae</taxon>
        <taxon>Agaricales</taxon>
        <taxon>Marasmiineae</taxon>
        <taxon>Physalacriaceae</taxon>
        <taxon>Armillaria</taxon>
    </lineage>
</organism>
<name>A0A2H3CI03_ARMGA</name>
<reference evidence="3" key="1">
    <citation type="journal article" date="2017" name="Nat. Ecol. Evol.">
        <title>Genome expansion and lineage-specific genetic innovations in the forest pathogenic fungi Armillaria.</title>
        <authorList>
            <person name="Sipos G."/>
            <person name="Prasanna A.N."/>
            <person name="Walter M.C."/>
            <person name="O'Connor E."/>
            <person name="Balint B."/>
            <person name="Krizsan K."/>
            <person name="Kiss B."/>
            <person name="Hess J."/>
            <person name="Varga T."/>
            <person name="Slot J."/>
            <person name="Riley R."/>
            <person name="Boka B."/>
            <person name="Rigling D."/>
            <person name="Barry K."/>
            <person name="Lee J."/>
            <person name="Mihaltcheva S."/>
            <person name="LaButti K."/>
            <person name="Lipzen A."/>
            <person name="Waldron R."/>
            <person name="Moloney N.M."/>
            <person name="Sperisen C."/>
            <person name="Kredics L."/>
            <person name="Vagvoelgyi C."/>
            <person name="Patrignani A."/>
            <person name="Fitzpatrick D."/>
            <person name="Nagy I."/>
            <person name="Doyle S."/>
            <person name="Anderson J.B."/>
            <person name="Grigoriev I.V."/>
            <person name="Gueldener U."/>
            <person name="Muensterkoetter M."/>
            <person name="Nagy L.G."/>
        </authorList>
    </citation>
    <scope>NUCLEOTIDE SEQUENCE [LARGE SCALE GENOMIC DNA]</scope>
    <source>
        <strain evidence="3">Ar21-2</strain>
    </source>
</reference>
<feature type="transmembrane region" description="Helical" evidence="1">
    <location>
        <begin position="120"/>
        <end position="141"/>
    </location>
</feature>
<keyword evidence="1" id="KW-1133">Transmembrane helix</keyword>
<evidence type="ECO:0000313" key="2">
    <source>
        <dbReference type="EMBL" id="PBK82701.1"/>
    </source>
</evidence>
<accession>A0A2H3CI03</accession>
<proteinExistence type="predicted"/>
<dbReference type="Proteomes" id="UP000217790">
    <property type="component" value="Unassembled WGS sequence"/>
</dbReference>
<evidence type="ECO:0000313" key="3">
    <source>
        <dbReference type="Proteomes" id="UP000217790"/>
    </source>
</evidence>
<feature type="transmembrane region" description="Helical" evidence="1">
    <location>
        <begin position="26"/>
        <end position="48"/>
    </location>
</feature>
<dbReference type="OrthoDB" id="2973616at2759"/>
<gene>
    <name evidence="2" type="ORF">ARMGADRAFT_1090146</name>
</gene>
<dbReference type="InParanoid" id="A0A2H3CI03"/>
<dbReference type="AlphaFoldDB" id="A0A2H3CI03"/>
<protein>
    <submittedName>
        <fullName evidence="2">Uncharacterized protein</fullName>
    </submittedName>
</protein>
<keyword evidence="3" id="KW-1185">Reference proteome</keyword>
<feature type="transmembrane region" description="Helical" evidence="1">
    <location>
        <begin position="60"/>
        <end position="82"/>
    </location>
</feature>
<keyword evidence="1" id="KW-0472">Membrane</keyword>
<keyword evidence="1" id="KW-0812">Transmembrane</keyword>
<dbReference type="EMBL" id="KZ293714">
    <property type="protein sequence ID" value="PBK82701.1"/>
    <property type="molecule type" value="Genomic_DNA"/>
</dbReference>